<keyword evidence="8" id="KW-1185">Reference proteome</keyword>
<reference evidence="7 8" key="1">
    <citation type="journal article" date="2024" name="Science">
        <title>Giant polyketide synthase enzymes in the biosynthesis of giant marine polyether toxins.</title>
        <authorList>
            <person name="Fallon T.R."/>
            <person name="Shende V.V."/>
            <person name="Wierzbicki I.H."/>
            <person name="Pendleton A.L."/>
            <person name="Watervoot N.F."/>
            <person name="Auber R.P."/>
            <person name="Gonzalez D.J."/>
            <person name="Wisecaver J.H."/>
            <person name="Moore B.S."/>
        </authorList>
    </citation>
    <scope>NUCLEOTIDE SEQUENCE [LARGE SCALE GENOMIC DNA]</scope>
    <source>
        <strain evidence="7 8">12B1</strain>
    </source>
</reference>
<protein>
    <recommendedName>
        <fullName evidence="2">ubiquitinyl hydrolase 1</fullName>
        <ecNumber evidence="2">3.4.19.12</ecNumber>
    </recommendedName>
</protein>
<accession>A0AB34J5H2</accession>
<dbReference type="EMBL" id="JBGBPQ010000013">
    <property type="protein sequence ID" value="KAL1512431.1"/>
    <property type="molecule type" value="Genomic_DNA"/>
</dbReference>
<gene>
    <name evidence="7" type="ORF">AB1Y20_005686</name>
</gene>
<dbReference type="GO" id="GO:0070530">
    <property type="term" value="F:K63-linked polyubiquitin modification-dependent protein binding"/>
    <property type="evidence" value="ECO:0007669"/>
    <property type="project" value="TreeGrafter"/>
</dbReference>
<evidence type="ECO:0000256" key="6">
    <source>
        <dbReference type="ARBA" id="ARBA00022807"/>
    </source>
</evidence>
<evidence type="ECO:0000313" key="7">
    <source>
        <dbReference type="EMBL" id="KAL1512431.1"/>
    </source>
</evidence>
<name>A0AB34J5H2_PRYPA</name>
<evidence type="ECO:0000256" key="3">
    <source>
        <dbReference type="ARBA" id="ARBA00022670"/>
    </source>
</evidence>
<dbReference type="Proteomes" id="UP001515480">
    <property type="component" value="Unassembled WGS sequence"/>
</dbReference>
<keyword evidence="3" id="KW-0645">Protease</keyword>
<dbReference type="GO" id="GO:0005737">
    <property type="term" value="C:cytoplasm"/>
    <property type="evidence" value="ECO:0007669"/>
    <property type="project" value="TreeGrafter"/>
</dbReference>
<evidence type="ECO:0000256" key="5">
    <source>
        <dbReference type="ARBA" id="ARBA00022801"/>
    </source>
</evidence>
<evidence type="ECO:0000256" key="1">
    <source>
        <dbReference type="ARBA" id="ARBA00000707"/>
    </source>
</evidence>
<dbReference type="GO" id="GO:0004843">
    <property type="term" value="F:cysteine-type deubiquitinase activity"/>
    <property type="evidence" value="ECO:0007669"/>
    <property type="project" value="UniProtKB-EC"/>
</dbReference>
<keyword evidence="6" id="KW-0788">Thiol protease</keyword>
<evidence type="ECO:0000256" key="4">
    <source>
        <dbReference type="ARBA" id="ARBA00022786"/>
    </source>
</evidence>
<sequence>MVNLNTSMLAQAFSTGSKPIWENDTFRHLVLNNSLAKNVNEQQVQGQLTIGGVLDALTIMTAQLELLNAGMRERPLPRRSTAMKAVSDHQTFLDFLTQFVQVVKTLTPGGSLVVPGGWRGSVLAYVLHCDSFESFTLAVCSTGEGLKYHATRVDPASGAVQYNTPLMLRDIPAYRVRDSSIWFFLLRAALFPDKQHTAALVYEQLLPYLNQRPILSNEPRPDSEAVPAYWYTPSAQGDPFGHDLVTLAAVVSLQLGMSSAGGGVVGGVAASPVGYSADGIHLLLRHQLCVMAHQDLLRAQAADPAAITPSVLELLSRSCCRLSASNSRLHKGGATLTVADLQGMQAELAQLRGAVDAAKASFTTQRAPVQPPEEGDVRGSAFHPLFDRLAHKEDLEALAGESVEPPPVTLPVPLSALPQRVRTFQEVSNAMQKAAELCTLLANQRGLVANSYMLRVTLLTHLFLRVLPMPLPRHRADRRRSCFWGGADAVISHDTQAAILRWLARLCRHFTAASLSLPLTPSSDATRMLVLATMAAIADAVLRLTAADVPSILSLHYSGEAEGPSPLFAIEMRHFERESERCQLLHPHLAAARTALLDYFRDLGDHTPAEHMLFRFERTLEFGAAEQALLSQICLQLGFPRDPASLRAYLSGENEAIFDLFPELRTFRDIVYFFKAAMVPSSDALPEVRAWTPADARLRWSWKEDAKEFAVHAFGGSLKCAGWSEGEVSDDDPAFAPPKKKGFFETLFGKTPKPRLPPSGADPSVLVGSPLATEEDVLHIRHLPDFGGYVRAADAEVLLQILLVPYLRVPLLLRFFAEPSHTPALASAELQAMLDASLFEPGRWQADKPKKLPEHIPCASRAHLGTAAGLLFQELTHSPSVLLNALQAILENALDLDAGRYVRGGSSSTILYAIRLAIRVGSYIRYLLSPKAANIRGLQLVNAQGGGAGMDALQQLEEGMGKLRVKLTDHALPVLQGWYSRLRREHADADACTVAAHMAFLHSDVQGEDPEGMAQPALEKRFSFVMISTRVFLNVHHDFEIEPDLLLQGGKQRKKPTDDVHHGATARGALGFDPFDVFDLWQRNLNRTLRCLETDGHQCSEVLEAVVRLLSKGEKTSGKKKKKEDLLLREWSPMKAGCGCEGRYTPASAAPDPEPSAAMAAALAWGDVPKEPVTYESWLRERISAVAETEINVQLGELTLKRHHMQLLEQSVARHEDFVAIFGAHAASTRYQCAEVKRSRNRRWMRLLGLQHDVQIWNPDDRAPNPPRAALISGMLSPWLQPALETLRTSVPLLSAGELSLVDVQEAYALMCVSHEGTLKEVVLYREPPTLHIFNVVEHGRRWMRELVFTSDVGRCLGSPDGETSVSMVPRPHWCAGDSTRQTAPAYSLVILRSVSQEEPPYTFVPTRHLRGLLPESLLAQYTFWQRRDLSMIARRPEAGIPGVAAPEAVVLDELAISLDNRGAVVRRVPLSPLGQPLAQEARCLISTLTAPIGSGLARLVSLLERVEDLKHVLLWGPPASLGGSEGDLPLNLVELPRLQLTFEARRSPDGKIRLHSFEHPGLYVGWLAGDQLKRLLRGLPHALVLLNEEGEAFVLLSALAKPCRLSDARDPLSGQLLISRNSPGWEQGLGGVRHYLYPIHRSQLYLAPPSLAATLILLMLRWYARDFDAAMSLCSSCASDTPLTTEELQLWALLADFEDDVEPESHALRLKLLLSTQCCEELSCPWSAAHQLPLYLSKLEFIPPSCQLPAQMELQLMRGLRPIPVGFEERPHRAKTPVLSWLSVHPSAGLSLSSDSDHLFGHVVFTDSVPDTTLSPYFCVVSHTL</sequence>
<dbReference type="PANTHER" id="PTHR13367">
    <property type="entry name" value="UBIQUITIN THIOESTERASE"/>
    <property type="match status" value="1"/>
</dbReference>
<evidence type="ECO:0000313" key="8">
    <source>
        <dbReference type="Proteomes" id="UP001515480"/>
    </source>
</evidence>
<comment type="caution">
    <text evidence="7">The sequence shown here is derived from an EMBL/GenBank/DDBJ whole genome shotgun (WGS) entry which is preliminary data.</text>
</comment>
<evidence type="ECO:0000256" key="2">
    <source>
        <dbReference type="ARBA" id="ARBA00012759"/>
    </source>
</evidence>
<dbReference type="InterPro" id="IPR051346">
    <property type="entry name" value="OTU_Deubiquitinase"/>
</dbReference>
<keyword evidence="5" id="KW-0378">Hydrolase</keyword>
<dbReference type="GO" id="GO:0071947">
    <property type="term" value="P:protein deubiquitination involved in ubiquitin-dependent protein catabolic process"/>
    <property type="evidence" value="ECO:0007669"/>
    <property type="project" value="TreeGrafter"/>
</dbReference>
<keyword evidence="4" id="KW-0833">Ubl conjugation pathway</keyword>
<proteinExistence type="predicted"/>
<comment type="catalytic activity">
    <reaction evidence="1">
        <text>Thiol-dependent hydrolysis of ester, thioester, amide, peptide and isopeptide bonds formed by the C-terminal Gly of ubiquitin (a 76-residue protein attached to proteins as an intracellular targeting signal).</text>
        <dbReference type="EC" id="3.4.19.12"/>
    </reaction>
</comment>
<dbReference type="GO" id="GO:0005634">
    <property type="term" value="C:nucleus"/>
    <property type="evidence" value="ECO:0007669"/>
    <property type="project" value="TreeGrafter"/>
</dbReference>
<dbReference type="EC" id="3.4.19.12" evidence="2"/>
<organism evidence="7 8">
    <name type="scientific">Prymnesium parvum</name>
    <name type="common">Toxic golden alga</name>
    <dbReference type="NCBI Taxonomy" id="97485"/>
    <lineage>
        <taxon>Eukaryota</taxon>
        <taxon>Haptista</taxon>
        <taxon>Haptophyta</taxon>
        <taxon>Prymnesiophyceae</taxon>
        <taxon>Prymnesiales</taxon>
        <taxon>Prymnesiaceae</taxon>
        <taxon>Prymnesium</taxon>
    </lineage>
</organism>
<dbReference type="PANTHER" id="PTHR13367:SF28">
    <property type="entry name" value="UBIQUITIN THIOESTERASE ZRANB1"/>
    <property type="match status" value="1"/>
</dbReference>